<feature type="region of interest" description="Disordered" evidence="1">
    <location>
        <begin position="457"/>
        <end position="501"/>
    </location>
</feature>
<feature type="domain" description="Clr5" evidence="2">
    <location>
        <begin position="229"/>
        <end position="282"/>
    </location>
</feature>
<feature type="compositionally biased region" description="Polar residues" evidence="1">
    <location>
        <begin position="433"/>
        <end position="447"/>
    </location>
</feature>
<organism evidence="3 4">
    <name type="scientific">Xylaria arbuscula</name>
    <dbReference type="NCBI Taxonomy" id="114810"/>
    <lineage>
        <taxon>Eukaryota</taxon>
        <taxon>Fungi</taxon>
        <taxon>Dikarya</taxon>
        <taxon>Ascomycota</taxon>
        <taxon>Pezizomycotina</taxon>
        <taxon>Sordariomycetes</taxon>
        <taxon>Xylariomycetidae</taxon>
        <taxon>Xylariales</taxon>
        <taxon>Xylariaceae</taxon>
        <taxon>Xylaria</taxon>
    </lineage>
</organism>
<feature type="compositionally biased region" description="Polar residues" evidence="1">
    <location>
        <begin position="157"/>
        <end position="176"/>
    </location>
</feature>
<evidence type="ECO:0000313" key="4">
    <source>
        <dbReference type="Proteomes" id="UP001148614"/>
    </source>
</evidence>
<dbReference type="Proteomes" id="UP001148614">
    <property type="component" value="Unassembled WGS sequence"/>
</dbReference>
<evidence type="ECO:0000313" key="3">
    <source>
        <dbReference type="EMBL" id="KAJ3554642.1"/>
    </source>
</evidence>
<name>A0A9W8N4J7_9PEZI</name>
<dbReference type="PANTHER" id="PTHR38788:SF3">
    <property type="entry name" value="CLR5 DOMAIN-CONTAINING PROTEIN"/>
    <property type="match status" value="1"/>
</dbReference>
<keyword evidence="4" id="KW-1185">Reference proteome</keyword>
<dbReference type="VEuPathDB" id="FungiDB:F4678DRAFT_438133"/>
<comment type="caution">
    <text evidence="3">The sequence shown here is derived from an EMBL/GenBank/DDBJ whole genome shotgun (WGS) entry which is preliminary data.</text>
</comment>
<sequence>MSSSGPDQKGQATANAAAIYATSPLGSVQSVNSFARNIGDVKDMSAHSVIDGSSQDTEMTQDDIETVLHQLKKDLIEAVRKAQTPVDQMVHTLPHEANAESSVEIAIKRCVNSALERYTAKSDTISSSQISAPTLPLICSSNTHQSSSDELTMGPSEISSDQSDTSGQLPNTSPEVSISHRNRPLSPPPSTLQSSIKSTSNETPNTCSTASSVENHDDTASRKQARTDQYIWSCHKQTLNRLYMVEKRPLNHVREIMAKEYNFKPTAKQYRYQLGVKWGWKKYNHLPNNSTLGSEGRENPTRPELDESVLEKIRLTIDRWPSSPVGNADSECSESSSYLQDPAISLQFPNKDLGLDLSVKPIEVTGIIPQPVPTRRQDSQASHREDIPLQTVEARQSMAILQPVLDWCFENFPNEGGTFDPMDICNFDISTSDTASDSNETFSSNDRSVLEELPIPEGNRKAQHSRPIPLPPQSYSKGSYACGQPLGTPDRPAHYQYLPPEYLRNQDKNALATTLLAYDDPLPRDSVGGTRDSAIQ</sequence>
<feature type="compositionally biased region" description="Polar residues" evidence="1">
    <location>
        <begin position="196"/>
        <end position="213"/>
    </location>
</feature>
<reference evidence="3" key="1">
    <citation type="submission" date="2022-07" db="EMBL/GenBank/DDBJ databases">
        <title>Genome Sequence of Xylaria arbuscula.</title>
        <authorList>
            <person name="Buettner E."/>
        </authorList>
    </citation>
    <scope>NUCLEOTIDE SEQUENCE</scope>
    <source>
        <strain evidence="3">VT107</strain>
    </source>
</reference>
<dbReference type="EMBL" id="JANPWZ010003030">
    <property type="protein sequence ID" value="KAJ3554642.1"/>
    <property type="molecule type" value="Genomic_DNA"/>
</dbReference>
<dbReference type="Pfam" id="PF14420">
    <property type="entry name" value="Clr5"/>
    <property type="match status" value="1"/>
</dbReference>
<evidence type="ECO:0000256" key="1">
    <source>
        <dbReference type="SAM" id="MobiDB-lite"/>
    </source>
</evidence>
<protein>
    <recommendedName>
        <fullName evidence="2">Clr5 domain-containing protein</fullName>
    </recommendedName>
</protein>
<proteinExistence type="predicted"/>
<feature type="region of interest" description="Disordered" evidence="1">
    <location>
        <begin position="141"/>
        <end position="224"/>
    </location>
</feature>
<feature type="region of interest" description="Disordered" evidence="1">
    <location>
        <begin position="433"/>
        <end position="452"/>
    </location>
</feature>
<evidence type="ECO:0000259" key="2">
    <source>
        <dbReference type="Pfam" id="PF14420"/>
    </source>
</evidence>
<accession>A0A9W8N4J7</accession>
<dbReference type="InterPro" id="IPR025676">
    <property type="entry name" value="Clr5_dom"/>
</dbReference>
<dbReference type="AlphaFoldDB" id="A0A9W8N4J7"/>
<gene>
    <name evidence="3" type="ORF">NPX13_g10561</name>
</gene>
<feature type="compositionally biased region" description="Polar residues" evidence="1">
    <location>
        <begin position="141"/>
        <end position="150"/>
    </location>
</feature>
<dbReference type="PANTHER" id="PTHR38788">
    <property type="entry name" value="CLR5 DOMAIN-CONTAINING PROTEIN"/>
    <property type="match status" value="1"/>
</dbReference>